<dbReference type="InterPro" id="IPR041602">
    <property type="entry name" value="Quercetinase_C"/>
</dbReference>
<dbReference type="InterPro" id="IPR014710">
    <property type="entry name" value="RmlC-like_jellyroll"/>
</dbReference>
<dbReference type="EMBL" id="BFBB01000009">
    <property type="protein sequence ID" value="GBF51940.1"/>
    <property type="molecule type" value="Genomic_DNA"/>
</dbReference>
<dbReference type="PIRSF" id="PIRSF006232">
    <property type="entry name" value="Pirin"/>
    <property type="match status" value="1"/>
</dbReference>
<dbReference type="PANTHER" id="PTHR43212:SF3">
    <property type="entry name" value="QUERCETIN 2,3-DIOXYGENASE"/>
    <property type="match status" value="1"/>
</dbReference>
<dbReference type="Gene3D" id="2.60.120.10">
    <property type="entry name" value="Jelly Rolls"/>
    <property type="match status" value="2"/>
</dbReference>
<dbReference type="Pfam" id="PF17954">
    <property type="entry name" value="Pirin_C_2"/>
    <property type="match status" value="1"/>
</dbReference>
<feature type="binding site" evidence="2">
    <location>
        <position position="58"/>
    </location>
    <ligand>
        <name>Fe cation</name>
        <dbReference type="ChEBI" id="CHEBI:24875"/>
    </ligand>
</feature>
<dbReference type="InterPro" id="IPR012093">
    <property type="entry name" value="Pirin"/>
</dbReference>
<evidence type="ECO:0000313" key="6">
    <source>
        <dbReference type="EMBL" id="GBF51940.1"/>
    </source>
</evidence>
<dbReference type="SUPFAM" id="SSF51182">
    <property type="entry name" value="RmlC-like cupins"/>
    <property type="match status" value="1"/>
</dbReference>
<organism evidence="6 7">
    <name type="scientific">Leptospira ryugenii</name>
    <dbReference type="NCBI Taxonomy" id="1917863"/>
    <lineage>
        <taxon>Bacteria</taxon>
        <taxon>Pseudomonadati</taxon>
        <taxon>Spirochaetota</taxon>
        <taxon>Spirochaetia</taxon>
        <taxon>Leptospirales</taxon>
        <taxon>Leptospiraceae</taxon>
        <taxon>Leptospira</taxon>
    </lineage>
</organism>
<dbReference type="Pfam" id="PF02678">
    <property type="entry name" value="Pirin"/>
    <property type="match status" value="1"/>
</dbReference>
<evidence type="ECO:0000259" key="5">
    <source>
        <dbReference type="Pfam" id="PF17954"/>
    </source>
</evidence>
<dbReference type="RefSeq" id="WP_108978327.1">
    <property type="nucleotide sequence ID" value="NZ_BFBB01000009.1"/>
</dbReference>
<evidence type="ECO:0000313" key="7">
    <source>
        <dbReference type="Proteomes" id="UP000245133"/>
    </source>
</evidence>
<name>A0A2P2E4Y8_9LEPT</name>
<evidence type="ECO:0000256" key="2">
    <source>
        <dbReference type="PIRSR" id="PIRSR006232-1"/>
    </source>
</evidence>
<feature type="binding site" evidence="2">
    <location>
        <position position="102"/>
    </location>
    <ligand>
        <name>Fe cation</name>
        <dbReference type="ChEBI" id="CHEBI:24875"/>
    </ligand>
</feature>
<evidence type="ECO:0000256" key="3">
    <source>
        <dbReference type="RuleBase" id="RU003457"/>
    </source>
</evidence>
<evidence type="ECO:0000259" key="4">
    <source>
        <dbReference type="Pfam" id="PF02678"/>
    </source>
</evidence>
<comment type="similarity">
    <text evidence="1 3">Belongs to the pirin family.</text>
</comment>
<dbReference type="InterPro" id="IPR011051">
    <property type="entry name" value="RmlC_Cupin_sf"/>
</dbReference>
<feature type="binding site" evidence="2">
    <location>
        <position position="60"/>
    </location>
    <ligand>
        <name>Fe cation</name>
        <dbReference type="ChEBI" id="CHEBI:24875"/>
    </ligand>
</feature>
<gene>
    <name evidence="6" type="ORF">LPTSP4_34780</name>
</gene>
<reference evidence="6 7" key="1">
    <citation type="submission" date="2018-02" db="EMBL/GenBank/DDBJ databases">
        <title>Novel Leptospira species isolated from soil and water in Japan.</title>
        <authorList>
            <person name="Nakao R."/>
            <person name="Masuzawa T."/>
        </authorList>
    </citation>
    <scope>NUCLEOTIDE SEQUENCE [LARGE SCALE GENOMIC DNA]</scope>
    <source>
        <strain evidence="6 7">YH101</strain>
    </source>
</reference>
<dbReference type="InterPro" id="IPR003829">
    <property type="entry name" value="Pirin_N_dom"/>
</dbReference>
<comment type="cofactor">
    <cofactor evidence="2">
        <name>Fe cation</name>
        <dbReference type="ChEBI" id="CHEBI:24875"/>
    </cofactor>
    <text evidence="2">Binds 1 Fe cation per subunit.</text>
</comment>
<dbReference type="Proteomes" id="UP000245133">
    <property type="component" value="Unassembled WGS sequence"/>
</dbReference>
<keyword evidence="7" id="KW-1185">Reference proteome</keyword>
<sequence>MKQIFHAAKDRGHVNFGWLDSHHSFSFGEYYDPRKMNFGALRVLNDDIVSPSMGFGTHPHANMEIVSIPLFGELAHKDSTGTNGVIRTGDVQIMSAGSGIRHSEFNHSAEKDVNFLQIWVLPKAHNIEPRYDQKSYSDSTFENKWGIVVSPKHSEAVWINQDAYFSMIHSDPNSNLKYTLHESGNGVYFFLIQGKVSINGDSLERRDAMGVWESEEVSIDVGVRSQILAIEVPMKL</sequence>
<dbReference type="PANTHER" id="PTHR43212">
    <property type="entry name" value="QUERCETIN 2,3-DIOXYGENASE"/>
    <property type="match status" value="1"/>
</dbReference>
<feature type="binding site" evidence="2">
    <location>
        <position position="104"/>
    </location>
    <ligand>
        <name>Fe cation</name>
        <dbReference type="ChEBI" id="CHEBI:24875"/>
    </ligand>
</feature>
<dbReference type="OrthoDB" id="321327at2"/>
<feature type="domain" description="Quercetin 2,3-dioxygenase C-terminal cupin" evidence="5">
    <location>
        <begin position="148"/>
        <end position="232"/>
    </location>
</feature>
<keyword evidence="2" id="KW-0479">Metal-binding</keyword>
<protein>
    <submittedName>
        <fullName evidence="6">Hemopexin</fullName>
    </submittedName>
</protein>
<accession>A0A2P2E4Y8</accession>
<comment type="caution">
    <text evidence="6">The sequence shown here is derived from an EMBL/GenBank/DDBJ whole genome shotgun (WGS) entry which is preliminary data.</text>
</comment>
<evidence type="ECO:0000256" key="1">
    <source>
        <dbReference type="ARBA" id="ARBA00008416"/>
    </source>
</evidence>
<dbReference type="AlphaFoldDB" id="A0A2P2E4Y8"/>
<dbReference type="GO" id="GO:0046872">
    <property type="term" value="F:metal ion binding"/>
    <property type="evidence" value="ECO:0007669"/>
    <property type="project" value="UniProtKB-KW"/>
</dbReference>
<dbReference type="CDD" id="cd02910">
    <property type="entry name" value="cupin_Yhhw_N"/>
    <property type="match status" value="1"/>
</dbReference>
<keyword evidence="2" id="KW-0408">Iron</keyword>
<feature type="domain" description="Pirin N-terminal" evidence="4">
    <location>
        <begin position="11"/>
        <end position="120"/>
    </location>
</feature>
<proteinExistence type="inferred from homology"/>